<dbReference type="Proteomes" id="UP000316194">
    <property type="component" value="Segment"/>
</dbReference>
<reference evidence="1 2" key="1">
    <citation type="submission" date="2019-01" db="EMBL/GenBank/DDBJ databases">
        <authorList>
            <person name="Le T.S."/>
            <person name="Kurtboke I."/>
        </authorList>
    </citation>
    <scope>NUCLEOTIDE SEQUENCE [LARGE SCALE GENOMIC DNA]</scope>
</reference>
<organism evidence="1 2">
    <name type="scientific">Vibrio phage 5 TSL-2019</name>
    <dbReference type="NCBI Taxonomy" id="2578086"/>
    <lineage>
        <taxon>Viruses</taxon>
        <taxon>Duplodnaviria</taxon>
        <taxon>Heunggongvirae</taxon>
        <taxon>Uroviricota</taxon>
        <taxon>Caudoviricetes</taxon>
        <taxon>Chimalliviridae</taxon>
        <taxon>Gorgonvirinae</taxon>
        <taxon>Aphroditevirus</taxon>
        <taxon>Aphroditevirus USC1</taxon>
    </lineage>
</organism>
<sequence length="736" mass="83492">MEIVKVLPLDLKGELASNYISDEVQPVTALSRDWYRPDYSPFFIDDFELYDGDGMLLKRNVHYSFESLNQEMVKKTGKPVYNFFRIKDLTLNYKKSYHIKYRSIGNTGFPRSLIGKMAHELLNSDYWVDWDTQVLGKPPTMPAYQHWHDIATEVANWDQFISFAQQHLNFVMETKRTHYDRTMAMINKVEGLFSKEHRDYRQRLKDHDQDYDNPHELERKHFSLTHIPNVPLATVKEDYQGDIIDRFSTPKGLVLAAKDKQRMSPTLVRSGEIKQNAFNLLGKTSTVHPPRTMEFNQITKAAVCRDVKDGLVFYFGDNSGQPISLLYGQDAELSFTGEQRDINASDGRSDEVLKTLGGGVVIRRHDSNTGLYYANPEELLSGSPNFTKLDLSNLDGLYGTGWEERSWFVKCQRGLLLITHDTESSTYVYNVKFSLFEFDDAQLDLGKTYTSRSLSFDYQNEDGTDIKDSYRLALVSIKQGTETNTFDRFHHSFTRAIRTVNLNGHGFSLSAEAENEHPERVLLKLLTSVTLDGDEYPIESGWELNLKEMRFTNIPGSSNARSIDNTKSYQRFGDSLIKLTKGPSKYPSLGISQDGNLINYYGNKRYTACGTISMTPMLVYRTSVETKLFEDVVSKDANLGLVVVPSGETKWTVSVPNDCEAVYQGVRATLKRCSLDVRTSSKWSGGGSTPIQVGLISSPSGLMLVTDEPEHKGFYPIARMLIDDSGISNFSLMTGD</sequence>
<evidence type="ECO:0000313" key="2">
    <source>
        <dbReference type="Proteomes" id="UP000316194"/>
    </source>
</evidence>
<accession>A0A513SQ55</accession>
<name>A0A513SQ55_9CAUD</name>
<proteinExistence type="predicted"/>
<dbReference type="EMBL" id="MK358448">
    <property type="protein sequence ID" value="QCW23295.1"/>
    <property type="molecule type" value="Genomic_DNA"/>
</dbReference>
<evidence type="ECO:0000313" key="1">
    <source>
        <dbReference type="EMBL" id="QCW23295.1"/>
    </source>
</evidence>
<protein>
    <submittedName>
        <fullName evidence="1">Uncharacterized protein</fullName>
    </submittedName>
</protein>